<evidence type="ECO:0000256" key="5">
    <source>
        <dbReference type="ARBA" id="ARBA00023136"/>
    </source>
</evidence>
<keyword evidence="4 6" id="KW-1133">Transmembrane helix</keyword>
<feature type="transmembrane region" description="Helical" evidence="6">
    <location>
        <begin position="153"/>
        <end position="174"/>
    </location>
</feature>
<feature type="transmembrane region" description="Helical" evidence="6">
    <location>
        <begin position="331"/>
        <end position="349"/>
    </location>
</feature>
<dbReference type="Pfam" id="PF03553">
    <property type="entry name" value="Na_H_antiporter"/>
    <property type="match status" value="1"/>
</dbReference>
<feature type="domain" description="Na+/H+ antiporter NhaC-like C-terminal" evidence="7">
    <location>
        <begin position="157"/>
        <end position="473"/>
    </location>
</feature>
<comment type="caution">
    <text evidence="8">The sequence shown here is derived from an EMBL/GenBank/DDBJ whole genome shotgun (WGS) entry which is preliminary data.</text>
</comment>
<evidence type="ECO:0000256" key="2">
    <source>
        <dbReference type="ARBA" id="ARBA00022475"/>
    </source>
</evidence>
<keyword evidence="3 6" id="KW-0812">Transmembrane</keyword>
<feature type="transmembrane region" description="Helical" evidence="6">
    <location>
        <begin position="65"/>
        <end position="83"/>
    </location>
</feature>
<feature type="transmembrane region" description="Helical" evidence="6">
    <location>
        <begin position="258"/>
        <end position="277"/>
    </location>
</feature>
<dbReference type="PANTHER" id="PTHR43478">
    <property type="entry name" value="NA+/H+ ANTIPORTER-RELATED"/>
    <property type="match status" value="1"/>
</dbReference>
<dbReference type="RefSeq" id="WP_095135042.1">
    <property type="nucleotide sequence ID" value="NZ_NIBG01000021.1"/>
</dbReference>
<evidence type="ECO:0000259" key="7">
    <source>
        <dbReference type="Pfam" id="PF03553"/>
    </source>
</evidence>
<dbReference type="InterPro" id="IPR018461">
    <property type="entry name" value="Na/H_Antiport_NhaC-like_C"/>
</dbReference>
<dbReference type="AlphaFoldDB" id="A0A267MEJ2"/>
<reference evidence="8 9" key="1">
    <citation type="submission" date="2017-06" db="EMBL/GenBank/DDBJ databases">
        <title>Draft genome sequence of anaerobic fermentative bacterium Anaeromicrobium sediminis DY2726D isolated from West Pacific Ocean sediments.</title>
        <authorList>
            <person name="Zeng X."/>
        </authorList>
    </citation>
    <scope>NUCLEOTIDE SEQUENCE [LARGE SCALE GENOMIC DNA]</scope>
    <source>
        <strain evidence="8 9">DY2726D</strain>
    </source>
</reference>
<evidence type="ECO:0000256" key="6">
    <source>
        <dbReference type="SAM" id="Phobius"/>
    </source>
</evidence>
<gene>
    <name evidence="8" type="ORF">CCE28_17615</name>
</gene>
<feature type="transmembrane region" description="Helical" evidence="6">
    <location>
        <begin position="108"/>
        <end position="132"/>
    </location>
</feature>
<feature type="transmembrane region" description="Helical" evidence="6">
    <location>
        <begin position="32"/>
        <end position="53"/>
    </location>
</feature>
<sequence>MEHMGFLSLIPPLLAIIVSILTKNVIVSLFLGSFVGILIMSNGMVITATQTIIGDYFFKQLTDSYNAGVLVLLVFIGGFVALMEKSGGSAAFAEKAAKFINTRVKTQLAAWIGGIIVFFSDLGTPLIVGPIFEPIFDKGKVSREKLAWIIDSTASPVAVLVPFIGWGVYVMGLIQKEFESLNIMESDWSAFVHAIPFQFYPILTILMVPLVAFTGLEFGAMAKAEKRVREIGELFWYNSKPMRKSENMKEIQNIKSSAMLVWLPILVLLVTLFGLLIPHGFPFKKVSGSVFRVALSTGYLFAGILLIIMMKYYKVKKLQEAFEVYIYGMQKMMYVAITLVLAWSLGNVIKNMGTANYIIEIMDGTVPSYFVPILIFIVGGCMSFATGSSWGTFAVMIPLAIPMSHHLGAPLYACIGAVLSGGLFGDHCSPISDTTILASTGAGCDHIDHVKTQLPYAIVNAVAALIAYIMAGITGSASTLMIAIVIMIISVVVISKLQRKNKANRKSDKDQMA</sequence>
<keyword evidence="5 6" id="KW-0472">Membrane</keyword>
<proteinExistence type="predicted"/>
<dbReference type="GO" id="GO:0005886">
    <property type="term" value="C:plasma membrane"/>
    <property type="evidence" value="ECO:0007669"/>
    <property type="project" value="UniProtKB-SubCell"/>
</dbReference>
<dbReference type="EMBL" id="NIBG01000021">
    <property type="protein sequence ID" value="PAB57979.1"/>
    <property type="molecule type" value="Genomic_DNA"/>
</dbReference>
<evidence type="ECO:0000256" key="3">
    <source>
        <dbReference type="ARBA" id="ARBA00022692"/>
    </source>
</evidence>
<organism evidence="8 9">
    <name type="scientific">Anaeromicrobium sediminis</name>
    <dbReference type="NCBI Taxonomy" id="1478221"/>
    <lineage>
        <taxon>Bacteria</taxon>
        <taxon>Bacillati</taxon>
        <taxon>Bacillota</taxon>
        <taxon>Clostridia</taxon>
        <taxon>Peptostreptococcales</taxon>
        <taxon>Thermotaleaceae</taxon>
        <taxon>Anaeromicrobium</taxon>
    </lineage>
</organism>
<feature type="transmembrane region" description="Helical" evidence="6">
    <location>
        <begin position="454"/>
        <end position="473"/>
    </location>
</feature>
<evidence type="ECO:0000313" key="8">
    <source>
        <dbReference type="EMBL" id="PAB57979.1"/>
    </source>
</evidence>
<protein>
    <submittedName>
        <fullName evidence="8">Sodium:proton exchanger</fullName>
    </submittedName>
</protein>
<evidence type="ECO:0000313" key="9">
    <source>
        <dbReference type="Proteomes" id="UP000216024"/>
    </source>
</evidence>
<keyword evidence="9" id="KW-1185">Reference proteome</keyword>
<dbReference type="PANTHER" id="PTHR43478:SF1">
    <property type="entry name" value="NA+_H+ ANTIPORTER NHAC-LIKE C-TERMINAL DOMAIN-CONTAINING PROTEIN"/>
    <property type="match status" value="1"/>
</dbReference>
<dbReference type="Proteomes" id="UP000216024">
    <property type="component" value="Unassembled WGS sequence"/>
</dbReference>
<feature type="transmembrane region" description="Helical" evidence="6">
    <location>
        <begin position="479"/>
        <end position="497"/>
    </location>
</feature>
<comment type="subcellular location">
    <subcellularLocation>
        <location evidence="1">Cell membrane</location>
        <topology evidence="1">Multi-pass membrane protein</topology>
    </subcellularLocation>
</comment>
<accession>A0A267MEJ2</accession>
<dbReference type="OrthoDB" id="9762978at2"/>
<evidence type="ECO:0000256" key="4">
    <source>
        <dbReference type="ARBA" id="ARBA00022989"/>
    </source>
</evidence>
<feature type="transmembrane region" description="Helical" evidence="6">
    <location>
        <begin position="289"/>
        <end position="310"/>
    </location>
</feature>
<name>A0A267MEJ2_9FIRM</name>
<feature type="transmembrane region" description="Helical" evidence="6">
    <location>
        <begin position="369"/>
        <end position="397"/>
    </location>
</feature>
<keyword evidence="2" id="KW-1003">Cell membrane</keyword>
<feature type="transmembrane region" description="Helical" evidence="6">
    <location>
        <begin position="194"/>
        <end position="219"/>
    </location>
</feature>
<evidence type="ECO:0000256" key="1">
    <source>
        <dbReference type="ARBA" id="ARBA00004651"/>
    </source>
</evidence>